<dbReference type="SUPFAM" id="SSF74653">
    <property type="entry name" value="TolA/TonB C-terminal domain"/>
    <property type="match status" value="1"/>
</dbReference>
<keyword evidence="2" id="KW-0812">Transmembrane</keyword>
<dbReference type="Proteomes" id="UP001304300">
    <property type="component" value="Chromosome"/>
</dbReference>
<evidence type="ECO:0000256" key="2">
    <source>
        <dbReference type="SAM" id="Phobius"/>
    </source>
</evidence>
<evidence type="ECO:0000313" key="3">
    <source>
        <dbReference type="EMBL" id="WOO42739.1"/>
    </source>
</evidence>
<feature type="compositionally biased region" description="Acidic residues" evidence="1">
    <location>
        <begin position="77"/>
        <end position="86"/>
    </location>
</feature>
<sequence>MSNPESEIPHRVFEADKSRVGVFGWPIGLVGAAGVMLLIPISQYLTAERPAPMEIEAVEIAMPPPPPPVEHEPPPPEPEEQQEPPELDMPPPQLSLEQLDLALNPGTGGNLTGEFGLGNFEANQDTLGGIDTFEIDDLDSKPGVRSKVQPKISRAIVKANKGKTLLTRIKFDLNEKGQPTNPNVVMTTIPGTEDSITKMIVKWRFDPPMKDGQAVKAKNYILPFKLQL</sequence>
<evidence type="ECO:0008006" key="5">
    <source>
        <dbReference type="Google" id="ProtNLM"/>
    </source>
</evidence>
<dbReference type="RefSeq" id="WP_317835266.1">
    <property type="nucleotide sequence ID" value="NZ_CP136920.1"/>
</dbReference>
<reference evidence="3 4" key="1">
    <citation type="submission" date="2023-10" db="EMBL/GenBank/DDBJ databases">
        <title>Rubellicoccus peritrichatus gen. nov., sp. nov., isolated from an algae of coral reef tank.</title>
        <authorList>
            <person name="Luo J."/>
        </authorList>
    </citation>
    <scope>NUCLEOTIDE SEQUENCE [LARGE SCALE GENOMIC DNA]</scope>
    <source>
        <strain evidence="3 4">CR14</strain>
    </source>
</reference>
<keyword evidence="2" id="KW-1133">Transmembrane helix</keyword>
<protein>
    <recommendedName>
        <fullName evidence="5">TonB C-terminal domain-containing protein</fullName>
    </recommendedName>
</protein>
<feature type="transmembrane region" description="Helical" evidence="2">
    <location>
        <begin position="20"/>
        <end position="39"/>
    </location>
</feature>
<keyword evidence="4" id="KW-1185">Reference proteome</keyword>
<feature type="region of interest" description="Disordered" evidence="1">
    <location>
        <begin position="60"/>
        <end position="93"/>
    </location>
</feature>
<accession>A0AAQ3LII3</accession>
<organism evidence="3 4">
    <name type="scientific">Rubellicoccus peritrichatus</name>
    <dbReference type="NCBI Taxonomy" id="3080537"/>
    <lineage>
        <taxon>Bacteria</taxon>
        <taxon>Pseudomonadati</taxon>
        <taxon>Verrucomicrobiota</taxon>
        <taxon>Opitutia</taxon>
        <taxon>Puniceicoccales</taxon>
        <taxon>Cerasicoccaceae</taxon>
        <taxon>Rubellicoccus</taxon>
    </lineage>
</organism>
<evidence type="ECO:0000313" key="4">
    <source>
        <dbReference type="Proteomes" id="UP001304300"/>
    </source>
</evidence>
<proteinExistence type="predicted"/>
<gene>
    <name evidence="3" type="ORF">RZN69_06520</name>
</gene>
<dbReference type="EMBL" id="CP136920">
    <property type="protein sequence ID" value="WOO42739.1"/>
    <property type="molecule type" value="Genomic_DNA"/>
</dbReference>
<keyword evidence="2" id="KW-0472">Membrane</keyword>
<dbReference type="KEGG" id="puo:RZN69_06520"/>
<name>A0AAQ3LII3_9BACT</name>
<dbReference type="AlphaFoldDB" id="A0AAQ3LII3"/>
<evidence type="ECO:0000256" key="1">
    <source>
        <dbReference type="SAM" id="MobiDB-lite"/>
    </source>
</evidence>
<dbReference type="Gene3D" id="3.30.1150.10">
    <property type="match status" value="1"/>
</dbReference>